<dbReference type="Gene3D" id="3.40.50.2000">
    <property type="entry name" value="Glycogen Phosphorylase B"/>
    <property type="match status" value="2"/>
</dbReference>
<reference evidence="2 3" key="1">
    <citation type="submission" date="2020-08" db="EMBL/GenBank/DDBJ databases">
        <title>Genomic Encyclopedia of Type Strains, Phase IV (KMG-IV): sequencing the most valuable type-strain genomes for metagenomic binning, comparative biology and taxonomic classification.</title>
        <authorList>
            <person name="Goeker M."/>
        </authorList>
    </citation>
    <scope>NUCLEOTIDE SEQUENCE [LARGE SCALE GENOMIC DNA]</scope>
    <source>
        <strain evidence="2 3">DSM 100044</strain>
    </source>
</reference>
<dbReference type="Pfam" id="PF13692">
    <property type="entry name" value="Glyco_trans_1_4"/>
    <property type="match status" value="1"/>
</dbReference>
<organism evidence="2 3">
    <name type="scientific">Sphingomonas aerophila</name>
    <dbReference type="NCBI Taxonomy" id="1344948"/>
    <lineage>
        <taxon>Bacteria</taxon>
        <taxon>Pseudomonadati</taxon>
        <taxon>Pseudomonadota</taxon>
        <taxon>Alphaproteobacteria</taxon>
        <taxon>Sphingomonadales</taxon>
        <taxon>Sphingomonadaceae</taxon>
        <taxon>Sphingomonas</taxon>
    </lineage>
</organism>
<keyword evidence="3" id="KW-1185">Reference proteome</keyword>
<dbReference type="PANTHER" id="PTHR12526:SF638">
    <property type="entry name" value="SPORE COAT PROTEIN SA"/>
    <property type="match status" value="1"/>
</dbReference>
<proteinExistence type="predicted"/>
<dbReference type="InterPro" id="IPR028098">
    <property type="entry name" value="Glyco_trans_4-like_N"/>
</dbReference>
<evidence type="ECO:0000313" key="2">
    <source>
        <dbReference type="EMBL" id="MBB5714293.1"/>
    </source>
</evidence>
<dbReference type="AlphaFoldDB" id="A0A7W9EVA8"/>
<dbReference type="GO" id="GO:0016757">
    <property type="term" value="F:glycosyltransferase activity"/>
    <property type="evidence" value="ECO:0007669"/>
    <property type="project" value="TreeGrafter"/>
</dbReference>
<dbReference type="Pfam" id="PF13579">
    <property type="entry name" value="Glyco_trans_4_4"/>
    <property type="match status" value="1"/>
</dbReference>
<dbReference type="PANTHER" id="PTHR12526">
    <property type="entry name" value="GLYCOSYLTRANSFERASE"/>
    <property type="match status" value="1"/>
</dbReference>
<dbReference type="Proteomes" id="UP000546200">
    <property type="component" value="Unassembled WGS sequence"/>
</dbReference>
<name>A0A7W9EVA8_9SPHN</name>
<dbReference type="RefSeq" id="WP_184055486.1">
    <property type="nucleotide sequence ID" value="NZ_JACIJK010000003.1"/>
</dbReference>
<dbReference type="CDD" id="cd03808">
    <property type="entry name" value="GT4_CapM-like"/>
    <property type="match status" value="1"/>
</dbReference>
<gene>
    <name evidence="2" type="ORF">FHS94_001124</name>
</gene>
<keyword evidence="2" id="KW-0808">Transferase</keyword>
<sequence>MKVVVVASLAFSLTNFRGRLLGAMVDAGHQVIACAPDRDPKVEAALTTMGVTFRHMPMKRTGLNPLVDLLTLGWLVRLFAAERPGIVLAYTQKPIVYSGIAARLVGRVRFFPMVTGLGHAFAEGGSRVLRVIVSALYRLALARAEAVFVYNEADAADLDPRGRRSLPLVMVPGSGVDLARFTHEPVPIDPPTFLMIARLLRSKGLFEFVEAARLVRRTRPDTRFEILGPLDPNPAGIGPDELAAWQREGVVSYLGETRDVRPFLAGASVFVLPTWYREGLPRTILEAMATGRAVITTDMPGCRDAVTHCVTGLLVPPRDAVALADAMLAMIEVPETVVQMGHNARHAAEERFTVERINTILLGTMGLGRTAPASGLPSAEPVGSVPTIVEGMA</sequence>
<evidence type="ECO:0000259" key="1">
    <source>
        <dbReference type="Pfam" id="PF13579"/>
    </source>
</evidence>
<dbReference type="SUPFAM" id="SSF53756">
    <property type="entry name" value="UDP-Glycosyltransferase/glycogen phosphorylase"/>
    <property type="match status" value="1"/>
</dbReference>
<feature type="domain" description="Glycosyltransferase subfamily 4-like N-terminal" evidence="1">
    <location>
        <begin position="19"/>
        <end position="172"/>
    </location>
</feature>
<dbReference type="EMBL" id="JACIJK010000003">
    <property type="protein sequence ID" value="MBB5714293.1"/>
    <property type="molecule type" value="Genomic_DNA"/>
</dbReference>
<protein>
    <submittedName>
        <fullName evidence="2">Glycosyltransferase involved in cell wall biosynthesis</fullName>
    </submittedName>
</protein>
<comment type="caution">
    <text evidence="2">The sequence shown here is derived from an EMBL/GenBank/DDBJ whole genome shotgun (WGS) entry which is preliminary data.</text>
</comment>
<accession>A0A7W9EVA8</accession>
<evidence type="ECO:0000313" key="3">
    <source>
        <dbReference type="Proteomes" id="UP000546200"/>
    </source>
</evidence>